<dbReference type="SUPFAM" id="SSF102114">
    <property type="entry name" value="Radical SAM enzymes"/>
    <property type="match status" value="1"/>
</dbReference>
<keyword evidence="2" id="KW-1185">Reference proteome</keyword>
<evidence type="ECO:0000313" key="1">
    <source>
        <dbReference type="EMBL" id="SFD23435.1"/>
    </source>
</evidence>
<proteinExistence type="predicted"/>
<reference evidence="2" key="1">
    <citation type="submission" date="2016-10" db="EMBL/GenBank/DDBJ databases">
        <authorList>
            <person name="Varghese N."/>
            <person name="Submissions S."/>
        </authorList>
    </citation>
    <scope>NUCLEOTIDE SEQUENCE [LARGE SCALE GENOMIC DNA]</scope>
    <source>
        <strain evidence="2">CGMCC 1.12041</strain>
    </source>
</reference>
<organism evidence="1 2">
    <name type="scientific">Massilia yuzhufengensis</name>
    <dbReference type="NCBI Taxonomy" id="1164594"/>
    <lineage>
        <taxon>Bacteria</taxon>
        <taxon>Pseudomonadati</taxon>
        <taxon>Pseudomonadota</taxon>
        <taxon>Betaproteobacteria</taxon>
        <taxon>Burkholderiales</taxon>
        <taxon>Oxalobacteraceae</taxon>
        <taxon>Telluria group</taxon>
        <taxon>Massilia</taxon>
    </lineage>
</organism>
<sequence length="323" mass="34368">MHAAILPSQAAPTGSRAFLHAIASLPAQDRRPLSLRLHVPSLLSCAGGAATLDTYLAYLKRELAMHAVLFAGTRSLRQLRFDGIGAAGLSNAQLTGLLTHLRAGFRFMGDDGADVEAAVDPGGLPQARLASLRRQGFNAIRFEYGGAPGTHQALPLLAGAARDAGLRTVCVALAYGMPGQGVGQLRRMLDATLAAAPDRVLLRHRPTAGAASGAAAQRLRQHCIERLDRAGYAITGAGQFVRAGAKPDPASFEYYPGTHLVGCGAGALGAVGPVLYRNAEALRDYYALIDRDQVPVARVLQRMRREQTRPYLMQVKDFQDADQ</sequence>
<dbReference type="STRING" id="1164594.SAMN05216204_11997"/>
<dbReference type="RefSeq" id="WP_091875568.1">
    <property type="nucleotide sequence ID" value="NZ_FOLD01000019.1"/>
</dbReference>
<dbReference type="InterPro" id="IPR058240">
    <property type="entry name" value="rSAM_sf"/>
</dbReference>
<dbReference type="OrthoDB" id="9808022at2"/>
<name>A0A1I1QN20_9BURK</name>
<protein>
    <submittedName>
        <fullName evidence="1">Oxygen-independent coproporphyrinogen-3 oxidase</fullName>
    </submittedName>
</protein>
<accession>A0A1I1QN20</accession>
<evidence type="ECO:0000313" key="2">
    <source>
        <dbReference type="Proteomes" id="UP000198639"/>
    </source>
</evidence>
<dbReference type="EMBL" id="FOLD01000019">
    <property type="protein sequence ID" value="SFD23435.1"/>
    <property type="molecule type" value="Genomic_DNA"/>
</dbReference>
<gene>
    <name evidence="1" type="ORF">SAMN05216204_11997</name>
</gene>
<dbReference type="Proteomes" id="UP000198639">
    <property type="component" value="Unassembled WGS sequence"/>
</dbReference>
<dbReference type="AlphaFoldDB" id="A0A1I1QN20"/>